<keyword evidence="2" id="KW-1185">Reference proteome</keyword>
<comment type="caution">
    <text evidence="1">The sequence shown here is derived from an EMBL/GenBank/DDBJ whole genome shotgun (WGS) entry which is preliminary data.</text>
</comment>
<sequence>MSVAECIEPIEQVLPQKFPTDDAITMVTSNPGRILQGANLTVALWAQAMEGNSQDINMRMPAITRSLKRLAELGLGHTTDHKGVRFQFIHESSDSGTTTPSTHLS</sequence>
<reference evidence="1" key="2">
    <citation type="submission" date="2023-05" db="EMBL/GenBank/DDBJ databases">
        <authorList>
            <consortium name="Lawrence Berkeley National Laboratory"/>
            <person name="Steindorff A."/>
            <person name="Hensen N."/>
            <person name="Bonometti L."/>
            <person name="Westerberg I."/>
            <person name="Brannstrom I.O."/>
            <person name="Guillou S."/>
            <person name="Cros-Aarteil S."/>
            <person name="Calhoun S."/>
            <person name="Haridas S."/>
            <person name="Kuo A."/>
            <person name="Mondo S."/>
            <person name="Pangilinan J."/>
            <person name="Riley R."/>
            <person name="Labutti K."/>
            <person name="Andreopoulos B."/>
            <person name="Lipzen A."/>
            <person name="Chen C."/>
            <person name="Yanf M."/>
            <person name="Daum C."/>
            <person name="Ng V."/>
            <person name="Clum A."/>
            <person name="Ohm R."/>
            <person name="Martin F."/>
            <person name="Silar P."/>
            <person name="Natvig D."/>
            <person name="Lalanne C."/>
            <person name="Gautier V."/>
            <person name="Ament-Velasquez S.L."/>
            <person name="Kruys A."/>
            <person name="Hutchinson M.I."/>
            <person name="Powell A.J."/>
            <person name="Barry K."/>
            <person name="Miller A.N."/>
            <person name="Grigoriev I.V."/>
            <person name="Debuchy R."/>
            <person name="Gladieux P."/>
            <person name="Thoren M.H."/>
            <person name="Johannesson H."/>
        </authorList>
    </citation>
    <scope>NUCLEOTIDE SEQUENCE</scope>
    <source>
        <strain evidence="1">CBS 757.83</strain>
    </source>
</reference>
<organism evidence="1 2">
    <name type="scientific">Parathielavia hyrcaniae</name>
    <dbReference type="NCBI Taxonomy" id="113614"/>
    <lineage>
        <taxon>Eukaryota</taxon>
        <taxon>Fungi</taxon>
        <taxon>Dikarya</taxon>
        <taxon>Ascomycota</taxon>
        <taxon>Pezizomycotina</taxon>
        <taxon>Sordariomycetes</taxon>
        <taxon>Sordariomycetidae</taxon>
        <taxon>Sordariales</taxon>
        <taxon>Chaetomiaceae</taxon>
        <taxon>Parathielavia</taxon>
    </lineage>
</organism>
<evidence type="ECO:0000313" key="1">
    <source>
        <dbReference type="EMBL" id="KAK4096040.1"/>
    </source>
</evidence>
<reference evidence="1" key="1">
    <citation type="journal article" date="2023" name="Mol. Phylogenet. Evol.">
        <title>Genome-scale phylogeny and comparative genomics of the fungal order Sordariales.</title>
        <authorList>
            <person name="Hensen N."/>
            <person name="Bonometti L."/>
            <person name="Westerberg I."/>
            <person name="Brannstrom I.O."/>
            <person name="Guillou S."/>
            <person name="Cros-Aarteil S."/>
            <person name="Calhoun S."/>
            <person name="Haridas S."/>
            <person name="Kuo A."/>
            <person name="Mondo S."/>
            <person name="Pangilinan J."/>
            <person name="Riley R."/>
            <person name="LaButti K."/>
            <person name="Andreopoulos B."/>
            <person name="Lipzen A."/>
            <person name="Chen C."/>
            <person name="Yan M."/>
            <person name="Daum C."/>
            <person name="Ng V."/>
            <person name="Clum A."/>
            <person name="Steindorff A."/>
            <person name="Ohm R.A."/>
            <person name="Martin F."/>
            <person name="Silar P."/>
            <person name="Natvig D.O."/>
            <person name="Lalanne C."/>
            <person name="Gautier V."/>
            <person name="Ament-Velasquez S.L."/>
            <person name="Kruys A."/>
            <person name="Hutchinson M.I."/>
            <person name="Powell A.J."/>
            <person name="Barry K."/>
            <person name="Miller A.N."/>
            <person name="Grigoriev I.V."/>
            <person name="Debuchy R."/>
            <person name="Gladieux P."/>
            <person name="Hiltunen Thoren M."/>
            <person name="Johannesson H."/>
        </authorList>
    </citation>
    <scope>NUCLEOTIDE SEQUENCE</scope>
    <source>
        <strain evidence="1">CBS 757.83</strain>
    </source>
</reference>
<dbReference type="AlphaFoldDB" id="A0AAN6SW47"/>
<evidence type="ECO:0000313" key="2">
    <source>
        <dbReference type="Proteomes" id="UP001305647"/>
    </source>
</evidence>
<name>A0AAN6SW47_9PEZI</name>
<dbReference type="Proteomes" id="UP001305647">
    <property type="component" value="Unassembled WGS sequence"/>
</dbReference>
<proteinExistence type="predicted"/>
<gene>
    <name evidence="1" type="ORF">N658DRAFT_502019</name>
</gene>
<protein>
    <submittedName>
        <fullName evidence="1">Uncharacterized protein</fullName>
    </submittedName>
</protein>
<dbReference type="EMBL" id="MU863744">
    <property type="protein sequence ID" value="KAK4096040.1"/>
    <property type="molecule type" value="Genomic_DNA"/>
</dbReference>
<accession>A0AAN6SW47</accession>